<evidence type="ECO:0008006" key="3">
    <source>
        <dbReference type="Google" id="ProtNLM"/>
    </source>
</evidence>
<name>A0A4R3XT46_9PROT</name>
<accession>A0A4R3XT46</accession>
<comment type="caution">
    <text evidence="1">The sequence shown here is derived from an EMBL/GenBank/DDBJ whole genome shotgun (WGS) entry which is preliminary data.</text>
</comment>
<reference evidence="1 2" key="1">
    <citation type="submission" date="2019-03" db="EMBL/GenBank/DDBJ databases">
        <title>Genomic Encyclopedia of Type Strains, Phase IV (KMG-IV): sequencing the most valuable type-strain genomes for metagenomic binning, comparative biology and taxonomic classification.</title>
        <authorList>
            <person name="Goeker M."/>
        </authorList>
    </citation>
    <scope>NUCLEOTIDE SEQUENCE [LARGE SCALE GENOMIC DNA]</scope>
    <source>
        <strain evidence="1 2">DSM 100309</strain>
    </source>
</reference>
<sequence>MCDSIADFIVHVDESLEDEDMHNLETVIRMNDGVISVGSNEKTSHLLMVLYNPELSRGSHILGSIKSQGLHAELVGF</sequence>
<proteinExistence type="predicted"/>
<keyword evidence="2" id="KW-1185">Reference proteome</keyword>
<dbReference type="EMBL" id="SMCO01000025">
    <property type="protein sequence ID" value="TCV81228.1"/>
    <property type="molecule type" value="Genomic_DNA"/>
</dbReference>
<dbReference type="Proteomes" id="UP000295367">
    <property type="component" value="Unassembled WGS sequence"/>
</dbReference>
<dbReference type="AlphaFoldDB" id="A0A4R3XT46"/>
<organism evidence="1 2">
    <name type="scientific">Sulfurirhabdus autotrophica</name>
    <dbReference type="NCBI Taxonomy" id="1706046"/>
    <lineage>
        <taxon>Bacteria</taxon>
        <taxon>Pseudomonadati</taxon>
        <taxon>Pseudomonadota</taxon>
        <taxon>Betaproteobacteria</taxon>
        <taxon>Nitrosomonadales</taxon>
        <taxon>Sulfuricellaceae</taxon>
        <taxon>Sulfurirhabdus</taxon>
    </lineage>
</organism>
<evidence type="ECO:0000313" key="1">
    <source>
        <dbReference type="EMBL" id="TCV81228.1"/>
    </source>
</evidence>
<dbReference type="RefSeq" id="WP_124946978.1">
    <property type="nucleotide sequence ID" value="NZ_BHVT01000056.1"/>
</dbReference>
<evidence type="ECO:0000313" key="2">
    <source>
        <dbReference type="Proteomes" id="UP000295367"/>
    </source>
</evidence>
<protein>
    <recommendedName>
        <fullName evidence="3">ATP-binding protein</fullName>
    </recommendedName>
</protein>
<dbReference type="OrthoDB" id="7062904at2"/>
<gene>
    <name evidence="1" type="ORF">EDC63_12516</name>
</gene>